<feature type="domain" description="Transcriptional regulator TetR C-terminal Firmicutes type" evidence="3">
    <location>
        <begin position="94"/>
        <end position="190"/>
    </location>
</feature>
<dbReference type="Pfam" id="PF14278">
    <property type="entry name" value="TetR_C_8"/>
    <property type="match status" value="1"/>
</dbReference>
<protein>
    <submittedName>
        <fullName evidence="4">TetR/AcrR family transcriptional regulator C-terminal domain-containing protein</fullName>
    </submittedName>
</protein>
<gene>
    <name evidence="4" type="ORF">ACFSX3_00925</name>
</gene>
<organism evidence="4 5">
    <name type="scientific">Paenibacillus rhizoplanae</name>
    <dbReference type="NCBI Taxonomy" id="1917181"/>
    <lineage>
        <taxon>Bacteria</taxon>
        <taxon>Bacillati</taxon>
        <taxon>Bacillota</taxon>
        <taxon>Bacilli</taxon>
        <taxon>Bacillales</taxon>
        <taxon>Paenibacillaceae</taxon>
        <taxon>Paenibacillus</taxon>
    </lineage>
</organism>
<evidence type="ECO:0000259" key="2">
    <source>
        <dbReference type="Pfam" id="PF00440"/>
    </source>
</evidence>
<evidence type="ECO:0000256" key="1">
    <source>
        <dbReference type="ARBA" id="ARBA00023125"/>
    </source>
</evidence>
<dbReference type="InterPro" id="IPR009057">
    <property type="entry name" value="Homeodomain-like_sf"/>
</dbReference>
<dbReference type="RefSeq" id="WP_209992401.1">
    <property type="nucleotide sequence ID" value="NZ_JBHSVQ010000001.1"/>
</dbReference>
<accession>A0ABW5F1F1</accession>
<dbReference type="PANTHER" id="PTHR43479:SF7">
    <property type="entry name" value="TETR-FAMILY TRANSCRIPTIONAL REGULATOR"/>
    <property type="match status" value="1"/>
</dbReference>
<dbReference type="Gene3D" id="1.10.357.10">
    <property type="entry name" value="Tetracycline Repressor, domain 2"/>
    <property type="match status" value="1"/>
</dbReference>
<sequence>MIEQSTDMRVVRSRTLMENALFSILEQEGIKGLKVKNLCEKAGINRGTFYLHYKDIFHLIEETSFIQGLLEVFEPIHMKELIDYPDPQGAFPPITKAFEYMQQHASFFKALFHPDAPAEIQERLRYLTGTRLYDNLIQHQPEMDHESRLFTEYAIAYLGNAQFGLIHHWFMSDRAMPPEDIARMLTVYIRNTPCLDNTVPHKITP</sequence>
<dbReference type="EMBL" id="JBHUKY010000003">
    <property type="protein sequence ID" value="MFD2408409.1"/>
    <property type="molecule type" value="Genomic_DNA"/>
</dbReference>
<name>A0ABW5F1F1_9BACL</name>
<reference evidence="5" key="1">
    <citation type="journal article" date="2019" name="Int. J. Syst. Evol. Microbiol.">
        <title>The Global Catalogue of Microorganisms (GCM) 10K type strain sequencing project: providing services to taxonomists for standard genome sequencing and annotation.</title>
        <authorList>
            <consortium name="The Broad Institute Genomics Platform"/>
            <consortium name="The Broad Institute Genome Sequencing Center for Infectious Disease"/>
            <person name="Wu L."/>
            <person name="Ma J."/>
        </authorList>
    </citation>
    <scope>NUCLEOTIDE SEQUENCE [LARGE SCALE GENOMIC DNA]</scope>
    <source>
        <strain evidence="5">CCM 8725</strain>
    </source>
</reference>
<dbReference type="InterPro" id="IPR001647">
    <property type="entry name" value="HTH_TetR"/>
</dbReference>
<dbReference type="PANTHER" id="PTHR43479">
    <property type="entry name" value="ACREF/ENVCD OPERON REPRESSOR-RELATED"/>
    <property type="match status" value="1"/>
</dbReference>
<evidence type="ECO:0000259" key="3">
    <source>
        <dbReference type="Pfam" id="PF14278"/>
    </source>
</evidence>
<evidence type="ECO:0000313" key="5">
    <source>
        <dbReference type="Proteomes" id="UP001597448"/>
    </source>
</evidence>
<comment type="caution">
    <text evidence="4">The sequence shown here is derived from an EMBL/GenBank/DDBJ whole genome shotgun (WGS) entry which is preliminary data.</text>
</comment>
<dbReference type="Proteomes" id="UP001597448">
    <property type="component" value="Unassembled WGS sequence"/>
</dbReference>
<keyword evidence="5" id="KW-1185">Reference proteome</keyword>
<dbReference type="Pfam" id="PF00440">
    <property type="entry name" value="TetR_N"/>
    <property type="match status" value="1"/>
</dbReference>
<dbReference type="SUPFAM" id="SSF46689">
    <property type="entry name" value="Homeodomain-like"/>
    <property type="match status" value="1"/>
</dbReference>
<evidence type="ECO:0000313" key="4">
    <source>
        <dbReference type="EMBL" id="MFD2408409.1"/>
    </source>
</evidence>
<proteinExistence type="predicted"/>
<feature type="domain" description="HTH tetR-type" evidence="2">
    <location>
        <begin position="24"/>
        <end position="62"/>
    </location>
</feature>
<dbReference type="InterPro" id="IPR050624">
    <property type="entry name" value="HTH-type_Tx_Regulator"/>
</dbReference>
<dbReference type="InterPro" id="IPR039532">
    <property type="entry name" value="TetR_C_Firmicutes"/>
</dbReference>
<keyword evidence="1" id="KW-0238">DNA-binding</keyword>